<dbReference type="Pfam" id="PF01558">
    <property type="entry name" value="POR"/>
    <property type="match status" value="1"/>
</dbReference>
<dbReference type="InterPro" id="IPR022367">
    <property type="entry name" value="2-oxoacid/accept_OxRdtase_asu"/>
</dbReference>
<dbReference type="SUPFAM" id="SSF52922">
    <property type="entry name" value="TK C-terminal domain-like"/>
    <property type="match status" value="1"/>
</dbReference>
<dbReference type="SUPFAM" id="SSF53323">
    <property type="entry name" value="Pyruvate-ferredoxin oxidoreductase, PFOR, domain III"/>
    <property type="match status" value="1"/>
</dbReference>
<evidence type="ECO:0000259" key="2">
    <source>
        <dbReference type="Pfam" id="PF01558"/>
    </source>
</evidence>
<dbReference type="Gene3D" id="3.40.920.10">
    <property type="entry name" value="Pyruvate-ferredoxin oxidoreductase, PFOR, domain III"/>
    <property type="match status" value="1"/>
</dbReference>
<feature type="domain" description="Pyruvate/ketoisovalerate oxidoreductase catalytic" evidence="2">
    <location>
        <begin position="15"/>
        <end position="187"/>
    </location>
</feature>
<feature type="domain" description="Pyruvate flavodoxin/ferredoxin oxidoreductase pyrimidine binding" evidence="3">
    <location>
        <begin position="224"/>
        <end position="458"/>
    </location>
</feature>
<keyword evidence="1" id="KW-0560">Oxidoreductase</keyword>
<dbReference type="PANTHER" id="PTHR32154:SF20">
    <property type="entry name" value="2-OXOGLUTARATE OXIDOREDUCTASE SUBUNIT KORA"/>
    <property type="match status" value="1"/>
</dbReference>
<reference evidence="4" key="1">
    <citation type="journal article" date="2020" name="mSystems">
        <title>Genome- and Community-Level Interaction Insights into Carbon Utilization and Element Cycling Functions of Hydrothermarchaeota in Hydrothermal Sediment.</title>
        <authorList>
            <person name="Zhou Z."/>
            <person name="Liu Y."/>
            <person name="Xu W."/>
            <person name="Pan J."/>
            <person name="Luo Z.H."/>
            <person name="Li M."/>
        </authorList>
    </citation>
    <scope>NUCLEOTIDE SEQUENCE [LARGE SCALE GENOMIC DNA]</scope>
    <source>
        <strain evidence="4">SpSt-769</strain>
    </source>
</reference>
<dbReference type="InterPro" id="IPR050722">
    <property type="entry name" value="Pyruvate:ferred/Flavod_OxRd"/>
</dbReference>
<evidence type="ECO:0000259" key="3">
    <source>
        <dbReference type="Pfam" id="PF01855"/>
    </source>
</evidence>
<sequence length="592" mass="63653">MATVVDITVEVCGMAGDGAIAAGALINEALSRGGFSVLGFDSYPAEIRGFGRCVTRSRIGSEEIVAMGAETHVLISLNEAEARSRIPFLAHRAMVIFESNPPTYVHHDSSFVAELPPDKLLFGMPLSDLASEATGATRGRNLTAVGGFAAVCGINPALFIEVIEKKFKSKGEKVLHTNVKSFEAGYAYAAKEYSEKREHAFQFPELLRQDGKVMLSGNQAIGMAALDAGLKLYFGYPITPATPIMEFLAAALPKKGGRVVQMEDEIASIGAVLGSFYAGARSMTATSGPGFALMTELITHGVMAEIPAVIVNAQRGGPATGLPTKTEQSDLHAAVFGGPGDSARIVIAPTNVSECYHYTVKSFQLAEKYQTPVIVLTDFYLDNRVENVVIPRASEAETRNGNVFPSASEKGNYKRYCLTESGISPRALPGMEGYIFTATGLEHTEKGSPDYSPEIHTLMTEKRHKKIASALADLPEPEVYFGDDRLDVGVIGWGSTFGSVLEATRTSRKKGLRVAALKITSLSPLHTTIIQGFMERCSHVLVPELNYEGQLANLIGHLHHRPVVRLNLVTGTPFPPSMIIQKIEDLIHGEAA</sequence>
<dbReference type="FunFam" id="3.40.50.970:FF:000022">
    <property type="entry name" value="2-oxoglutarate ferredoxin oxidoreductase alpha subunit"/>
    <property type="match status" value="1"/>
</dbReference>
<gene>
    <name evidence="4" type="ORF">ENV54_08005</name>
</gene>
<accession>A0A7C4ASB4</accession>
<dbReference type="InterPro" id="IPR002869">
    <property type="entry name" value="Pyrv_flavodox_OxRed_cen"/>
</dbReference>
<dbReference type="InterPro" id="IPR019752">
    <property type="entry name" value="Pyrv/ketoisovalerate_OxRed_cat"/>
</dbReference>
<protein>
    <submittedName>
        <fullName evidence="4">2-oxoacid:acceptor oxidoreductase subunit alpha</fullName>
    </submittedName>
</protein>
<dbReference type="GO" id="GO:0016903">
    <property type="term" value="F:oxidoreductase activity, acting on the aldehyde or oxo group of donors"/>
    <property type="evidence" value="ECO:0007669"/>
    <property type="project" value="InterPro"/>
</dbReference>
<dbReference type="Gene3D" id="3.40.50.920">
    <property type="match status" value="1"/>
</dbReference>
<dbReference type="NCBIfam" id="TIGR03710">
    <property type="entry name" value="OAFO_sf"/>
    <property type="match status" value="1"/>
</dbReference>
<comment type="caution">
    <text evidence="4">The sequence shown here is derived from an EMBL/GenBank/DDBJ whole genome shotgun (WGS) entry which is preliminary data.</text>
</comment>
<evidence type="ECO:0000313" key="4">
    <source>
        <dbReference type="EMBL" id="HGH61224.1"/>
    </source>
</evidence>
<dbReference type="GO" id="GO:0006979">
    <property type="term" value="P:response to oxidative stress"/>
    <property type="evidence" value="ECO:0007669"/>
    <property type="project" value="TreeGrafter"/>
</dbReference>
<dbReference type="InterPro" id="IPR002880">
    <property type="entry name" value="Pyrv_Fd/Flavodoxin_OxRdtase_N"/>
</dbReference>
<dbReference type="Gene3D" id="3.40.50.970">
    <property type="match status" value="1"/>
</dbReference>
<dbReference type="SUPFAM" id="SSF52518">
    <property type="entry name" value="Thiamin diphosphate-binding fold (THDP-binding)"/>
    <property type="match status" value="1"/>
</dbReference>
<dbReference type="InterPro" id="IPR009014">
    <property type="entry name" value="Transketo_C/PFOR_II"/>
</dbReference>
<dbReference type="AlphaFoldDB" id="A0A7C4ASB4"/>
<evidence type="ECO:0000256" key="1">
    <source>
        <dbReference type="ARBA" id="ARBA00023002"/>
    </source>
</evidence>
<dbReference type="InterPro" id="IPR029061">
    <property type="entry name" value="THDP-binding"/>
</dbReference>
<dbReference type="EMBL" id="DTGT01000249">
    <property type="protein sequence ID" value="HGH61224.1"/>
    <property type="molecule type" value="Genomic_DNA"/>
</dbReference>
<organism evidence="4">
    <name type="scientific">Desulfomonile tiedjei</name>
    <dbReference type="NCBI Taxonomy" id="2358"/>
    <lineage>
        <taxon>Bacteria</taxon>
        <taxon>Pseudomonadati</taxon>
        <taxon>Thermodesulfobacteriota</taxon>
        <taxon>Desulfomonilia</taxon>
        <taxon>Desulfomonilales</taxon>
        <taxon>Desulfomonilaceae</taxon>
        <taxon>Desulfomonile</taxon>
    </lineage>
</organism>
<dbReference type="CDD" id="cd07034">
    <property type="entry name" value="TPP_PYR_PFOR_IOR-alpha_like"/>
    <property type="match status" value="1"/>
</dbReference>
<name>A0A7C4ASB4_9BACT</name>
<proteinExistence type="predicted"/>
<dbReference type="Pfam" id="PF01855">
    <property type="entry name" value="POR_N"/>
    <property type="match status" value="1"/>
</dbReference>
<dbReference type="PANTHER" id="PTHR32154">
    <property type="entry name" value="PYRUVATE-FLAVODOXIN OXIDOREDUCTASE-RELATED"/>
    <property type="match status" value="1"/>
</dbReference>